<sequence>MSKTFSLTLLLVVTSFFFGAGVVSAATEDQIHYWTFDEGTGRSVNDSVGGQNGVLTGSSTGFGWAGGKVGTALGMDGGVDESVALPDGILKGSQGSISLWFKINSLSERNILFSGKSISDNNIYVTLSIDREGRPQLQFRDSSSGNDRKAQGAKILNTNEWYNLVLTANSQTYRMYVNNVAVDVVGDNLGRWFPDFTNQTLMYRIGALDASPLRGVLDGYIDDVRIYDRTLNIDEVGALYEKGNLSSPTVPLAIRPMLSFSSSNTKIPVGGSVLLEWSTQNVTSCIGSGSWTGAVDLAGTRTMVKLGGDATYTITCEGKGGKVSQSLNVEVGGQDAVASVPVSNGTTVTETIITLPASAVLTEVARREAIEKLLQQIVVLIAELQKQLDILKAGAH</sequence>
<evidence type="ECO:0000313" key="3">
    <source>
        <dbReference type="Proteomes" id="UP000178106"/>
    </source>
</evidence>
<dbReference type="InterPro" id="IPR013320">
    <property type="entry name" value="ConA-like_dom_sf"/>
</dbReference>
<gene>
    <name evidence="2" type="ORF">A2494_02375</name>
</gene>
<evidence type="ECO:0008006" key="4">
    <source>
        <dbReference type="Google" id="ProtNLM"/>
    </source>
</evidence>
<evidence type="ECO:0000313" key="2">
    <source>
        <dbReference type="EMBL" id="OGZ19609.1"/>
    </source>
</evidence>
<feature type="signal peptide" evidence="1">
    <location>
        <begin position="1"/>
        <end position="25"/>
    </location>
</feature>
<name>A0A1G2E1U3_9BACT</name>
<dbReference type="EMBL" id="MHLU01000045">
    <property type="protein sequence ID" value="OGZ19609.1"/>
    <property type="molecule type" value="Genomic_DNA"/>
</dbReference>
<dbReference type="Gene3D" id="2.60.120.200">
    <property type="match status" value="1"/>
</dbReference>
<dbReference type="AlphaFoldDB" id="A0A1G2E1U3"/>
<proteinExistence type="predicted"/>
<dbReference type="SUPFAM" id="SSF49899">
    <property type="entry name" value="Concanavalin A-like lectins/glucanases"/>
    <property type="match status" value="1"/>
</dbReference>
<dbReference type="Pfam" id="PF13385">
    <property type="entry name" value="Laminin_G_3"/>
    <property type="match status" value="1"/>
</dbReference>
<protein>
    <recommendedName>
        <fullName evidence="4">LamG-like jellyroll fold domain-containing protein</fullName>
    </recommendedName>
</protein>
<dbReference type="Proteomes" id="UP000178106">
    <property type="component" value="Unassembled WGS sequence"/>
</dbReference>
<feature type="chain" id="PRO_5009582675" description="LamG-like jellyroll fold domain-containing protein" evidence="1">
    <location>
        <begin position="26"/>
        <end position="396"/>
    </location>
</feature>
<evidence type="ECO:0000256" key="1">
    <source>
        <dbReference type="SAM" id="SignalP"/>
    </source>
</evidence>
<accession>A0A1G2E1U3</accession>
<keyword evidence="1" id="KW-0732">Signal</keyword>
<comment type="caution">
    <text evidence="2">The sequence shown here is derived from an EMBL/GenBank/DDBJ whole genome shotgun (WGS) entry which is preliminary data.</text>
</comment>
<organism evidence="2 3">
    <name type="scientific">Candidatus Lloydbacteria bacterium RIFOXYC12_FULL_46_25</name>
    <dbReference type="NCBI Taxonomy" id="1798670"/>
    <lineage>
        <taxon>Bacteria</taxon>
        <taxon>Candidatus Lloydiibacteriota</taxon>
    </lineage>
</organism>
<reference evidence="2 3" key="1">
    <citation type="journal article" date="2016" name="Nat. Commun.">
        <title>Thousands of microbial genomes shed light on interconnected biogeochemical processes in an aquifer system.</title>
        <authorList>
            <person name="Anantharaman K."/>
            <person name="Brown C.T."/>
            <person name="Hug L.A."/>
            <person name="Sharon I."/>
            <person name="Castelle C.J."/>
            <person name="Probst A.J."/>
            <person name="Thomas B.C."/>
            <person name="Singh A."/>
            <person name="Wilkins M.J."/>
            <person name="Karaoz U."/>
            <person name="Brodie E.L."/>
            <person name="Williams K.H."/>
            <person name="Hubbard S.S."/>
            <person name="Banfield J.F."/>
        </authorList>
    </citation>
    <scope>NUCLEOTIDE SEQUENCE [LARGE SCALE GENOMIC DNA]</scope>
</reference>